<dbReference type="Pfam" id="PF00072">
    <property type="entry name" value="Response_reg"/>
    <property type="match status" value="1"/>
</dbReference>
<accession>A0A0A3IPK7</accession>
<dbReference type="InterPro" id="IPR000792">
    <property type="entry name" value="Tscrpt_reg_LuxR_C"/>
</dbReference>
<dbReference type="PROSITE" id="PS50110">
    <property type="entry name" value="RESPONSE_REGULATORY"/>
    <property type="match status" value="1"/>
</dbReference>
<dbReference type="eggNOG" id="COG2197">
    <property type="taxonomic scope" value="Bacteria"/>
</dbReference>
<dbReference type="GO" id="GO:0005737">
    <property type="term" value="C:cytoplasm"/>
    <property type="evidence" value="ECO:0007669"/>
    <property type="project" value="UniProtKB-SubCell"/>
</dbReference>
<keyword evidence="3" id="KW-0902">Two-component regulatory system</keyword>
<protein>
    <submittedName>
        <fullName evidence="10">Regulator</fullName>
    </submittedName>
</protein>
<dbReference type="PROSITE" id="PS50043">
    <property type="entry name" value="HTH_LUXR_2"/>
    <property type="match status" value="1"/>
</dbReference>
<dbReference type="InterPro" id="IPR011006">
    <property type="entry name" value="CheY-like_superfamily"/>
</dbReference>
<dbReference type="InterPro" id="IPR058245">
    <property type="entry name" value="NreC/VraR/RcsB-like_REC"/>
</dbReference>
<dbReference type="Gene3D" id="3.40.50.2300">
    <property type="match status" value="1"/>
</dbReference>
<dbReference type="SUPFAM" id="SSF46894">
    <property type="entry name" value="C-terminal effector domain of the bipartite response regulators"/>
    <property type="match status" value="1"/>
</dbReference>
<dbReference type="InterPro" id="IPR001789">
    <property type="entry name" value="Sig_transdc_resp-reg_receiver"/>
</dbReference>
<dbReference type="Gene3D" id="1.10.10.10">
    <property type="entry name" value="Winged helix-like DNA-binding domain superfamily/Winged helix DNA-binding domain"/>
    <property type="match status" value="1"/>
</dbReference>
<dbReference type="PANTHER" id="PTHR43214:SF1">
    <property type="entry name" value="TRANSCRIPTIONAL REGULATORY PROTEIN COMA"/>
    <property type="match status" value="1"/>
</dbReference>
<dbReference type="SMART" id="SM00421">
    <property type="entry name" value="HTH_LUXR"/>
    <property type="match status" value="1"/>
</dbReference>
<comment type="subcellular location">
    <subcellularLocation>
        <location evidence="1">Cytoplasm</location>
    </subcellularLocation>
</comment>
<evidence type="ECO:0000256" key="1">
    <source>
        <dbReference type="ARBA" id="ARBA00004496"/>
    </source>
</evidence>
<feature type="domain" description="Response regulatory" evidence="9">
    <location>
        <begin position="2"/>
        <end position="117"/>
    </location>
</feature>
<keyword evidence="11" id="KW-1185">Reference proteome</keyword>
<dbReference type="SMART" id="SM00448">
    <property type="entry name" value="REC"/>
    <property type="match status" value="1"/>
</dbReference>
<dbReference type="OrthoDB" id="118459at2"/>
<sequence length="207" mass="23100">MKLLLIDDHPVVLNGTKALLDHDEQWSIDTETNPVFALELLRRETYDCCLLDVNMQPINGIQLAAELREISPGTRLILYTGYDLKDYYDLLIKRKVDGLLSKTATKEQVNHTISAVLRGDLLVPAEFLDYIARKMTAGKTAGSSSLPEKERTILKLVAEGFTNKAIAVEIGVSQRTVENYLTKIFTHLQVESRAEAVNKAKDAGLLD</sequence>
<dbReference type="Proteomes" id="UP000030437">
    <property type="component" value="Unassembled WGS sequence"/>
</dbReference>
<dbReference type="CDD" id="cd17535">
    <property type="entry name" value="REC_NarL-like"/>
    <property type="match status" value="1"/>
</dbReference>
<dbReference type="GO" id="GO:0003677">
    <property type="term" value="F:DNA binding"/>
    <property type="evidence" value="ECO:0007669"/>
    <property type="project" value="UniProtKB-KW"/>
</dbReference>
<evidence type="ECO:0000313" key="10">
    <source>
        <dbReference type="EMBL" id="KGR85395.1"/>
    </source>
</evidence>
<evidence type="ECO:0000256" key="2">
    <source>
        <dbReference type="ARBA" id="ARBA00022553"/>
    </source>
</evidence>
<dbReference type="GO" id="GO:0000160">
    <property type="term" value="P:phosphorelay signal transduction system"/>
    <property type="evidence" value="ECO:0007669"/>
    <property type="project" value="UniProtKB-KW"/>
</dbReference>
<evidence type="ECO:0000256" key="6">
    <source>
        <dbReference type="ARBA" id="ARBA00023163"/>
    </source>
</evidence>
<keyword evidence="2 7" id="KW-0597">Phosphoprotein</keyword>
<reference evidence="10 11" key="1">
    <citation type="submission" date="2014-02" db="EMBL/GenBank/DDBJ databases">
        <title>Draft genome sequence of Lysinibacillus odysseyi NBRC 100172.</title>
        <authorList>
            <person name="Zhang F."/>
            <person name="Wang G."/>
            <person name="Zhang L."/>
        </authorList>
    </citation>
    <scope>NUCLEOTIDE SEQUENCE [LARGE SCALE GENOMIC DNA]</scope>
    <source>
        <strain evidence="10 11">NBRC 100172</strain>
    </source>
</reference>
<dbReference type="STRING" id="1220589.CD32_09200"/>
<evidence type="ECO:0000259" key="8">
    <source>
        <dbReference type="PROSITE" id="PS50043"/>
    </source>
</evidence>
<dbReference type="CDD" id="cd06170">
    <property type="entry name" value="LuxR_C_like"/>
    <property type="match status" value="1"/>
</dbReference>
<keyword evidence="4" id="KW-0805">Transcription regulation</keyword>
<name>A0A0A3IPK7_9BACI</name>
<dbReference type="EMBL" id="JPVP01000054">
    <property type="protein sequence ID" value="KGR85395.1"/>
    <property type="molecule type" value="Genomic_DNA"/>
</dbReference>
<dbReference type="PRINTS" id="PR00038">
    <property type="entry name" value="HTHLUXR"/>
</dbReference>
<evidence type="ECO:0000256" key="5">
    <source>
        <dbReference type="ARBA" id="ARBA00023125"/>
    </source>
</evidence>
<organism evidence="10 11">
    <name type="scientific">Lysinibacillus odysseyi 34hs-1 = NBRC 100172</name>
    <dbReference type="NCBI Taxonomy" id="1220589"/>
    <lineage>
        <taxon>Bacteria</taxon>
        <taxon>Bacillati</taxon>
        <taxon>Bacillota</taxon>
        <taxon>Bacilli</taxon>
        <taxon>Bacillales</taxon>
        <taxon>Bacillaceae</taxon>
        <taxon>Lysinibacillus</taxon>
    </lineage>
</organism>
<dbReference type="RefSeq" id="WP_036153761.1">
    <property type="nucleotide sequence ID" value="NZ_AVCX01000007.1"/>
</dbReference>
<proteinExistence type="predicted"/>
<gene>
    <name evidence="10" type="ORF">CD32_09200</name>
</gene>
<feature type="domain" description="HTH luxR-type" evidence="8">
    <location>
        <begin position="139"/>
        <end position="204"/>
    </location>
</feature>
<keyword evidence="5" id="KW-0238">DNA-binding</keyword>
<evidence type="ECO:0000256" key="3">
    <source>
        <dbReference type="ARBA" id="ARBA00023012"/>
    </source>
</evidence>
<dbReference type="AlphaFoldDB" id="A0A0A3IPK7"/>
<evidence type="ECO:0000259" key="9">
    <source>
        <dbReference type="PROSITE" id="PS50110"/>
    </source>
</evidence>
<evidence type="ECO:0000313" key="11">
    <source>
        <dbReference type="Proteomes" id="UP000030437"/>
    </source>
</evidence>
<dbReference type="PANTHER" id="PTHR43214">
    <property type="entry name" value="TWO-COMPONENT RESPONSE REGULATOR"/>
    <property type="match status" value="1"/>
</dbReference>
<dbReference type="InterPro" id="IPR039420">
    <property type="entry name" value="WalR-like"/>
</dbReference>
<dbReference type="SUPFAM" id="SSF52172">
    <property type="entry name" value="CheY-like"/>
    <property type="match status" value="1"/>
</dbReference>
<dbReference type="GO" id="GO:0006355">
    <property type="term" value="P:regulation of DNA-templated transcription"/>
    <property type="evidence" value="ECO:0007669"/>
    <property type="project" value="InterPro"/>
</dbReference>
<feature type="modified residue" description="4-aspartylphosphate" evidence="7">
    <location>
        <position position="52"/>
    </location>
</feature>
<comment type="caution">
    <text evidence="10">The sequence shown here is derived from an EMBL/GenBank/DDBJ whole genome shotgun (WGS) entry which is preliminary data.</text>
</comment>
<evidence type="ECO:0000256" key="7">
    <source>
        <dbReference type="PROSITE-ProRule" id="PRU00169"/>
    </source>
</evidence>
<dbReference type="InterPro" id="IPR016032">
    <property type="entry name" value="Sig_transdc_resp-reg_C-effctor"/>
</dbReference>
<dbReference type="InterPro" id="IPR036388">
    <property type="entry name" value="WH-like_DNA-bd_sf"/>
</dbReference>
<dbReference type="Pfam" id="PF00196">
    <property type="entry name" value="GerE"/>
    <property type="match status" value="1"/>
</dbReference>
<evidence type="ECO:0000256" key="4">
    <source>
        <dbReference type="ARBA" id="ARBA00023015"/>
    </source>
</evidence>
<keyword evidence="6" id="KW-0804">Transcription</keyword>